<dbReference type="GO" id="GO:0008049">
    <property type="term" value="P:male courtship behavior"/>
    <property type="evidence" value="ECO:0007669"/>
    <property type="project" value="TreeGrafter"/>
</dbReference>
<dbReference type="GO" id="GO:0005886">
    <property type="term" value="C:plasma membrane"/>
    <property type="evidence" value="ECO:0007669"/>
    <property type="project" value="UniProtKB-SubCell"/>
</dbReference>
<protein>
    <recommendedName>
        <fullName evidence="8">Gustatory receptor</fullName>
    </recommendedName>
</protein>
<name>A0A8S9X5R4_APOLU</name>
<evidence type="ECO:0000256" key="6">
    <source>
        <dbReference type="ARBA" id="ARBA00023170"/>
    </source>
</evidence>
<dbReference type="GO" id="GO:0030425">
    <property type="term" value="C:dendrite"/>
    <property type="evidence" value="ECO:0007669"/>
    <property type="project" value="TreeGrafter"/>
</dbReference>
<comment type="subcellular location">
    <subcellularLocation>
        <location evidence="1 8">Cell membrane</location>
        <topology evidence="1 8">Multi-pass membrane protein</topology>
    </subcellularLocation>
</comment>
<keyword evidence="6 8" id="KW-0675">Receptor</keyword>
<evidence type="ECO:0000256" key="1">
    <source>
        <dbReference type="ARBA" id="ARBA00004651"/>
    </source>
</evidence>
<dbReference type="PANTHER" id="PTHR21143:SF132">
    <property type="entry name" value="GUSTATORY AND PHEROMONE RECEPTOR 33A"/>
    <property type="match status" value="1"/>
</dbReference>
<feature type="transmembrane region" description="Helical" evidence="8">
    <location>
        <begin position="312"/>
        <end position="340"/>
    </location>
</feature>
<dbReference type="EMBL" id="WIXP02000011">
    <property type="protein sequence ID" value="KAF6203406.1"/>
    <property type="molecule type" value="Genomic_DNA"/>
</dbReference>
<organism evidence="9 10">
    <name type="scientific">Apolygus lucorum</name>
    <name type="common">Small green plant bug</name>
    <name type="synonym">Lygocoris lucorum</name>
    <dbReference type="NCBI Taxonomy" id="248454"/>
    <lineage>
        <taxon>Eukaryota</taxon>
        <taxon>Metazoa</taxon>
        <taxon>Ecdysozoa</taxon>
        <taxon>Arthropoda</taxon>
        <taxon>Hexapoda</taxon>
        <taxon>Insecta</taxon>
        <taxon>Pterygota</taxon>
        <taxon>Neoptera</taxon>
        <taxon>Paraneoptera</taxon>
        <taxon>Hemiptera</taxon>
        <taxon>Heteroptera</taxon>
        <taxon>Panheteroptera</taxon>
        <taxon>Cimicomorpha</taxon>
        <taxon>Miridae</taxon>
        <taxon>Mirini</taxon>
        <taxon>Apolygus</taxon>
    </lineage>
</organism>
<feature type="transmembrane region" description="Helical" evidence="8">
    <location>
        <begin position="223"/>
        <end position="243"/>
    </location>
</feature>
<dbReference type="AlphaFoldDB" id="A0A8S9X5R4"/>
<dbReference type="GO" id="GO:0007635">
    <property type="term" value="P:chemosensory behavior"/>
    <property type="evidence" value="ECO:0007669"/>
    <property type="project" value="TreeGrafter"/>
</dbReference>
<evidence type="ECO:0000313" key="10">
    <source>
        <dbReference type="Proteomes" id="UP000466442"/>
    </source>
</evidence>
<dbReference type="GO" id="GO:0043025">
    <property type="term" value="C:neuronal cell body"/>
    <property type="evidence" value="ECO:0007669"/>
    <property type="project" value="TreeGrafter"/>
</dbReference>
<dbReference type="GO" id="GO:0030424">
    <property type="term" value="C:axon"/>
    <property type="evidence" value="ECO:0007669"/>
    <property type="project" value="TreeGrafter"/>
</dbReference>
<dbReference type="PANTHER" id="PTHR21143">
    <property type="entry name" value="INVERTEBRATE GUSTATORY RECEPTOR"/>
    <property type="match status" value="1"/>
</dbReference>
<keyword evidence="2 8" id="KW-1003">Cell membrane</keyword>
<evidence type="ECO:0000313" key="9">
    <source>
        <dbReference type="EMBL" id="KAF6203406.1"/>
    </source>
</evidence>
<dbReference type="GO" id="GO:0050909">
    <property type="term" value="P:sensory perception of taste"/>
    <property type="evidence" value="ECO:0007669"/>
    <property type="project" value="InterPro"/>
</dbReference>
<reference evidence="9" key="1">
    <citation type="journal article" date="2021" name="Mol. Ecol. Resour.">
        <title>Apolygus lucorum genome provides insights into omnivorousness and mesophyll feeding.</title>
        <authorList>
            <person name="Liu Y."/>
            <person name="Liu H."/>
            <person name="Wang H."/>
            <person name="Huang T."/>
            <person name="Liu B."/>
            <person name="Yang B."/>
            <person name="Yin L."/>
            <person name="Li B."/>
            <person name="Zhang Y."/>
            <person name="Zhang S."/>
            <person name="Jiang F."/>
            <person name="Zhang X."/>
            <person name="Ren Y."/>
            <person name="Wang B."/>
            <person name="Wang S."/>
            <person name="Lu Y."/>
            <person name="Wu K."/>
            <person name="Fan W."/>
            <person name="Wang G."/>
        </authorList>
    </citation>
    <scope>NUCLEOTIDE SEQUENCE</scope>
    <source>
        <strain evidence="9">12Hb</strain>
    </source>
</reference>
<keyword evidence="7 8" id="KW-0807">Transducer</keyword>
<comment type="function">
    <text evidence="8">Gustatory receptor which mediates acceptance or avoidance behavior, depending on its substrates.</text>
</comment>
<comment type="caution">
    <text evidence="9">The sequence shown here is derived from an EMBL/GenBank/DDBJ whole genome shotgun (WGS) entry which is preliminary data.</text>
</comment>
<evidence type="ECO:0000256" key="4">
    <source>
        <dbReference type="ARBA" id="ARBA00022989"/>
    </source>
</evidence>
<feature type="transmembrane region" description="Helical" evidence="8">
    <location>
        <begin position="47"/>
        <end position="66"/>
    </location>
</feature>
<evidence type="ECO:0000256" key="7">
    <source>
        <dbReference type="ARBA" id="ARBA00023224"/>
    </source>
</evidence>
<dbReference type="GO" id="GO:0007165">
    <property type="term" value="P:signal transduction"/>
    <property type="evidence" value="ECO:0007669"/>
    <property type="project" value="UniProtKB-KW"/>
</dbReference>
<evidence type="ECO:0000256" key="3">
    <source>
        <dbReference type="ARBA" id="ARBA00022692"/>
    </source>
</evidence>
<keyword evidence="5 8" id="KW-0472">Membrane</keyword>
<dbReference type="OrthoDB" id="6366728at2759"/>
<dbReference type="Pfam" id="PF08395">
    <property type="entry name" value="7tm_7"/>
    <property type="match status" value="1"/>
</dbReference>
<keyword evidence="4 8" id="KW-1133">Transmembrane helix</keyword>
<evidence type="ECO:0000256" key="2">
    <source>
        <dbReference type="ARBA" id="ARBA00022475"/>
    </source>
</evidence>
<comment type="caution">
    <text evidence="8">Lacks conserved residue(s) required for the propagation of feature annotation.</text>
</comment>
<dbReference type="Proteomes" id="UP000466442">
    <property type="component" value="Unassembled WGS sequence"/>
</dbReference>
<comment type="similarity">
    <text evidence="8">Belongs to the insect chemoreceptor superfamily. Gustatory receptor (GR) family.</text>
</comment>
<feature type="transmembrane region" description="Helical" evidence="8">
    <location>
        <begin position="87"/>
        <end position="110"/>
    </location>
</feature>
<evidence type="ECO:0000256" key="5">
    <source>
        <dbReference type="ARBA" id="ARBA00023136"/>
    </source>
</evidence>
<keyword evidence="3 8" id="KW-0812">Transmembrane</keyword>
<proteinExistence type="inferred from homology"/>
<sequence>MYVLNLQDRNFNKAKSRIFGPHLIFTFSRILGCFHFDDSGKTSGFRIAYSVLFMTLGGFANLWIFHDNYFRVSRISPSRGKEDVIKGTVTGIVTLKSIVFIVINSASILFRKKNFPLVMKSVNSIQVHRMNLYFSIVALIAFISTIYYQFEQQNNVPHSISSTVVTIQHLLITAQYILLSNRWNYYLQLIIKSVVDFDERMMEAHAKVIHAHKLLNDTYGLPILLFILISFLVTVQKLFIFYASIKSQAIEYPAIFPVAFYSILIYWVASVSNYSSFLAEEFNKVLYEIMNKDSKMLKQTPLRLYLVKKYSISFTACGFFTVGYPFVTSLIAAAVTYLVVLIQFAE</sequence>
<dbReference type="InterPro" id="IPR013604">
    <property type="entry name" value="7TM_chemorcpt"/>
</dbReference>
<feature type="transmembrane region" description="Helical" evidence="8">
    <location>
        <begin position="250"/>
        <end position="269"/>
    </location>
</feature>
<gene>
    <name evidence="9" type="ORF">GE061_003825</name>
</gene>
<accession>A0A8S9X5R4</accession>
<keyword evidence="10" id="KW-1185">Reference proteome</keyword>
<feature type="transmembrane region" description="Helical" evidence="8">
    <location>
        <begin position="130"/>
        <end position="148"/>
    </location>
</feature>
<evidence type="ECO:0000256" key="8">
    <source>
        <dbReference type="RuleBase" id="RU363108"/>
    </source>
</evidence>